<feature type="transmembrane region" description="Helical" evidence="7">
    <location>
        <begin position="40"/>
        <end position="62"/>
    </location>
</feature>
<dbReference type="PANTHER" id="PTHR10981">
    <property type="entry name" value="BATTENIN"/>
    <property type="match status" value="1"/>
</dbReference>
<dbReference type="PANTHER" id="PTHR10981:SF0">
    <property type="entry name" value="BATTENIN"/>
    <property type="match status" value="1"/>
</dbReference>
<feature type="transmembrane region" description="Helical" evidence="7">
    <location>
        <begin position="128"/>
        <end position="150"/>
    </location>
</feature>
<dbReference type="GO" id="GO:0005773">
    <property type="term" value="C:vacuole"/>
    <property type="evidence" value="ECO:0007669"/>
    <property type="project" value="TreeGrafter"/>
</dbReference>
<proteinExistence type="inferred from homology"/>
<keyword evidence="6 7" id="KW-0472">Membrane</keyword>
<dbReference type="SUPFAM" id="SSF103473">
    <property type="entry name" value="MFS general substrate transporter"/>
    <property type="match status" value="2"/>
</dbReference>
<dbReference type="GO" id="GO:0016020">
    <property type="term" value="C:membrane"/>
    <property type="evidence" value="ECO:0007669"/>
    <property type="project" value="UniProtKB-UniRule"/>
</dbReference>
<feature type="transmembrane region" description="Helical" evidence="7">
    <location>
        <begin position="213"/>
        <end position="233"/>
    </location>
</feature>
<comment type="caution">
    <text evidence="8">The sequence shown here is derived from an EMBL/GenBank/DDBJ whole genome shotgun (WGS) entry which is preliminary data.</text>
</comment>
<feature type="transmembrane region" description="Helical" evidence="7">
    <location>
        <begin position="344"/>
        <end position="365"/>
    </location>
</feature>
<protein>
    <submittedName>
        <fullName evidence="8">CLN3 protein</fullName>
    </submittedName>
    <submittedName>
        <fullName evidence="9">CLN3_protein</fullName>
    </submittedName>
</protein>
<feature type="transmembrane region" description="Helical" evidence="7">
    <location>
        <begin position="306"/>
        <end position="324"/>
    </location>
</feature>
<evidence type="ECO:0000256" key="3">
    <source>
        <dbReference type="ARBA" id="ARBA00022448"/>
    </source>
</evidence>
<gene>
    <name evidence="8" type="ORF">HINF_LOCUS20511</name>
    <name evidence="9" type="ORF">HINF_LOCUS45360</name>
</gene>
<dbReference type="Proteomes" id="UP001642409">
    <property type="component" value="Unassembled WGS sequence"/>
</dbReference>
<dbReference type="InterPro" id="IPR036259">
    <property type="entry name" value="MFS_trans_sf"/>
</dbReference>
<comment type="similarity">
    <text evidence="2 7">Belongs to the battenin family.</text>
</comment>
<keyword evidence="5 7" id="KW-1133">Transmembrane helix</keyword>
<evidence type="ECO:0000313" key="10">
    <source>
        <dbReference type="Proteomes" id="UP001642409"/>
    </source>
</evidence>
<name>A0AA86P6U2_9EUKA</name>
<evidence type="ECO:0000313" key="8">
    <source>
        <dbReference type="EMBL" id="CAI9932866.1"/>
    </source>
</evidence>
<dbReference type="EMBL" id="CAXDID020000196">
    <property type="protein sequence ID" value="CAL6053486.1"/>
    <property type="molecule type" value="Genomic_DNA"/>
</dbReference>
<reference evidence="9 10" key="2">
    <citation type="submission" date="2024-07" db="EMBL/GenBank/DDBJ databases">
        <authorList>
            <person name="Akdeniz Z."/>
        </authorList>
    </citation>
    <scope>NUCLEOTIDE SEQUENCE [LARGE SCALE GENOMIC DNA]</scope>
</reference>
<dbReference type="Pfam" id="PF02487">
    <property type="entry name" value="CLN3"/>
    <property type="match status" value="1"/>
</dbReference>
<dbReference type="GO" id="GO:0012505">
    <property type="term" value="C:endomembrane system"/>
    <property type="evidence" value="ECO:0007669"/>
    <property type="project" value="UniProtKB-SubCell"/>
</dbReference>
<evidence type="ECO:0000256" key="1">
    <source>
        <dbReference type="ARBA" id="ARBA00004127"/>
    </source>
</evidence>
<feature type="transmembrane region" description="Helical" evidence="7">
    <location>
        <begin position="69"/>
        <end position="87"/>
    </location>
</feature>
<dbReference type="AlphaFoldDB" id="A0AA86P6U2"/>
<dbReference type="Gene3D" id="1.20.1250.20">
    <property type="entry name" value="MFS general substrate transporter like domains"/>
    <property type="match status" value="1"/>
</dbReference>
<dbReference type="EMBL" id="CATOUU010000526">
    <property type="protein sequence ID" value="CAI9932866.1"/>
    <property type="molecule type" value="Genomic_DNA"/>
</dbReference>
<organism evidence="8">
    <name type="scientific">Hexamita inflata</name>
    <dbReference type="NCBI Taxonomy" id="28002"/>
    <lineage>
        <taxon>Eukaryota</taxon>
        <taxon>Metamonada</taxon>
        <taxon>Diplomonadida</taxon>
        <taxon>Hexamitidae</taxon>
        <taxon>Hexamitinae</taxon>
        <taxon>Hexamita</taxon>
    </lineage>
</organism>
<evidence type="ECO:0000256" key="7">
    <source>
        <dbReference type="RuleBase" id="RU361113"/>
    </source>
</evidence>
<evidence type="ECO:0000256" key="6">
    <source>
        <dbReference type="ARBA" id="ARBA00023136"/>
    </source>
</evidence>
<comment type="subcellular location">
    <subcellularLocation>
        <location evidence="1">Endomembrane system</location>
        <topology evidence="1">Multi-pass membrane protein</topology>
    </subcellularLocation>
</comment>
<dbReference type="GO" id="GO:0051453">
    <property type="term" value="P:regulation of intracellular pH"/>
    <property type="evidence" value="ECO:0007669"/>
    <property type="project" value="TreeGrafter"/>
</dbReference>
<sequence>MNTEPTVNIISFIISGWVNNFGFTVMLSAALTMMHGKVPVSAVLLCDIMPCFLVQLVLPFCIDKISYPIKVVTIVICALLGFILAIFADVSVIIALVGVAFHSFSQGLGEMTFLAYSTKFSPKCVSAFSSGTGLAGITGAGIFAILSDLLHLDLKVILYIFLPVPLFMLLSYYISNPKLSPGSDNPELLTTATTTEQAVQIPDKSFKAKLKSLGPILPLILSLLLVYFCQYLINQSVNAVINFPGKYDCKFYTFSQFSCQFGVFLSRSSLPLFKIPFNCVFIPSIFQLCNLILFCFEAIYSFIPSFWLMLVLVFFEGIFGGLVYSSSMHWISVISNNENKEFRMGIICVFNNLGILGASCLGFWLEPFLREKQK</sequence>
<dbReference type="InterPro" id="IPR003492">
    <property type="entry name" value="Battenin_disease_Cln3"/>
</dbReference>
<feature type="transmembrane region" description="Helical" evidence="7">
    <location>
        <begin position="275"/>
        <end position="294"/>
    </location>
</feature>
<feature type="transmembrane region" description="Helical" evidence="7">
    <location>
        <begin position="12"/>
        <end position="34"/>
    </location>
</feature>
<evidence type="ECO:0000256" key="4">
    <source>
        <dbReference type="ARBA" id="ARBA00022692"/>
    </source>
</evidence>
<evidence type="ECO:0000313" key="9">
    <source>
        <dbReference type="EMBL" id="CAL6053486.1"/>
    </source>
</evidence>
<keyword evidence="4 7" id="KW-0812">Transmembrane</keyword>
<dbReference type="PRINTS" id="PR01315">
    <property type="entry name" value="BATTENIN"/>
</dbReference>
<evidence type="ECO:0000256" key="2">
    <source>
        <dbReference type="ARBA" id="ARBA00007467"/>
    </source>
</evidence>
<keyword evidence="10" id="KW-1185">Reference proteome</keyword>
<evidence type="ECO:0000256" key="5">
    <source>
        <dbReference type="ARBA" id="ARBA00022989"/>
    </source>
</evidence>
<feature type="transmembrane region" description="Helical" evidence="7">
    <location>
        <begin position="156"/>
        <end position="174"/>
    </location>
</feature>
<feature type="transmembrane region" description="Helical" evidence="7">
    <location>
        <begin position="93"/>
        <end position="116"/>
    </location>
</feature>
<reference evidence="8" key="1">
    <citation type="submission" date="2023-06" db="EMBL/GenBank/DDBJ databases">
        <authorList>
            <person name="Kurt Z."/>
        </authorList>
    </citation>
    <scope>NUCLEOTIDE SEQUENCE</scope>
</reference>
<accession>A0AA86P6U2</accession>
<keyword evidence="3" id="KW-0813">Transport</keyword>